<evidence type="ECO:0000313" key="2">
    <source>
        <dbReference type="Proteomes" id="UP001157502"/>
    </source>
</evidence>
<name>A0ACC2H080_DALPE</name>
<protein>
    <submittedName>
        <fullName evidence="1">Uncharacterized protein</fullName>
    </submittedName>
</protein>
<accession>A0ACC2H080</accession>
<dbReference type="Proteomes" id="UP001157502">
    <property type="component" value="Chromosome 7"/>
</dbReference>
<organism evidence="1 2">
    <name type="scientific">Dallia pectoralis</name>
    <name type="common">Alaska blackfish</name>
    <dbReference type="NCBI Taxonomy" id="75939"/>
    <lineage>
        <taxon>Eukaryota</taxon>
        <taxon>Metazoa</taxon>
        <taxon>Chordata</taxon>
        <taxon>Craniata</taxon>
        <taxon>Vertebrata</taxon>
        <taxon>Euteleostomi</taxon>
        <taxon>Actinopterygii</taxon>
        <taxon>Neopterygii</taxon>
        <taxon>Teleostei</taxon>
        <taxon>Protacanthopterygii</taxon>
        <taxon>Esociformes</taxon>
        <taxon>Umbridae</taxon>
        <taxon>Dallia</taxon>
    </lineage>
</organism>
<reference evidence="1" key="1">
    <citation type="submission" date="2021-05" db="EMBL/GenBank/DDBJ databases">
        <authorList>
            <person name="Pan Q."/>
            <person name="Jouanno E."/>
            <person name="Zahm M."/>
            <person name="Klopp C."/>
            <person name="Cabau C."/>
            <person name="Louis A."/>
            <person name="Berthelot C."/>
            <person name="Parey E."/>
            <person name="Roest Crollius H."/>
            <person name="Montfort J."/>
            <person name="Robinson-Rechavi M."/>
            <person name="Bouchez O."/>
            <person name="Lampietro C."/>
            <person name="Lopez Roques C."/>
            <person name="Donnadieu C."/>
            <person name="Postlethwait J."/>
            <person name="Bobe J."/>
            <person name="Dillon D."/>
            <person name="Chandos A."/>
            <person name="von Hippel F."/>
            <person name="Guiguen Y."/>
        </authorList>
    </citation>
    <scope>NUCLEOTIDE SEQUENCE</scope>
    <source>
        <strain evidence="1">YG-Jan2019</strain>
    </source>
</reference>
<evidence type="ECO:0000313" key="1">
    <source>
        <dbReference type="EMBL" id="KAJ8009095.1"/>
    </source>
</evidence>
<gene>
    <name evidence="1" type="ORF">DPEC_G00085300</name>
</gene>
<keyword evidence="2" id="KW-1185">Reference proteome</keyword>
<dbReference type="EMBL" id="CM055734">
    <property type="protein sequence ID" value="KAJ8009095.1"/>
    <property type="molecule type" value="Genomic_DNA"/>
</dbReference>
<sequence>MKTVAQQPLQNKQPLRRARRNCSSECEVVTRSRPAIRDPVKSYATPACLPVFPLPAEWADPTAVPDTYGETLPGQKSPGTLDPRNHSLSLSSPAVPLGLMLPVAPVAPGGPAGQPGMPGHRVPHFLAVFYPPTAVSVYTDWPDKQSQF</sequence>
<proteinExistence type="predicted"/>
<comment type="caution">
    <text evidence="1">The sequence shown here is derived from an EMBL/GenBank/DDBJ whole genome shotgun (WGS) entry which is preliminary data.</text>
</comment>